<comment type="similarity">
    <text evidence="1">Belongs to the GerABKA family.</text>
</comment>
<evidence type="ECO:0000256" key="1">
    <source>
        <dbReference type="ARBA" id="ARBA00005278"/>
    </source>
</evidence>
<reference evidence="4" key="1">
    <citation type="submission" date="2021-09" db="EMBL/GenBank/DDBJ databases">
        <title>Genome analysis of Fictibacillus sp. KIGAM418 isolated from marine sediment.</title>
        <authorList>
            <person name="Seo M.-J."/>
            <person name="Cho E.-S."/>
            <person name="Hwang C.Y."/>
        </authorList>
    </citation>
    <scope>NUCLEOTIDE SEQUENCE</scope>
    <source>
        <strain evidence="4">KIGAM418</strain>
    </source>
</reference>
<sequence length="500" mass="56829">MFWKKKKAATSQEEKEKKTSVPHEAVTLEAFKKITAKMDDAEIVQRQTNSGIPFSLVYIQTLIDHERFNESIVNPIIHSTNKQFVQCIATCKVIKVSSMEEAKNHLLIGCVLVQDVEKNEWWAIKLENPLSRAIENSETETIVYGPKDSFTERVEHNLYMIRRRLPLTELKTEKFQVGSLTKTQVQLLYIEGIANPDIVDIARKNISEVNFDLILESSNLSAFMDDHTNSLFPQSLQTDRPDSCAYSLGLGKLVILLGNTPFALIAPITFFHLFQSPEDYVHRWVIASFLRTLRYLSFLIAILLIPLYVALATHHYQMIPLQILYVMMESRSKLPFTPFWEALIMMVIIEIIKEASLRMPTKTSQTIGIIGGIVIGQAAVEAGFASKVLIVLVGISAIASFLVPNYLVTKATTVIQFLFLILSSFIGILGIALGLILLLAHLNGLSSLKQPFFAPVAPLHWKDWNDLFVRIPLPWIKQRPQYLQPLQKWRVKRRRGSNEQ</sequence>
<feature type="transmembrane region" description="Helical" evidence="3">
    <location>
        <begin position="294"/>
        <end position="313"/>
    </location>
</feature>
<name>A0A9X1XEH4_9BACL</name>
<protein>
    <submittedName>
        <fullName evidence="4">Spore germination protein</fullName>
    </submittedName>
</protein>
<keyword evidence="5" id="KW-1185">Reference proteome</keyword>
<organism evidence="4 5">
    <name type="scientific">Fictibacillus marinisediminis</name>
    <dbReference type="NCBI Taxonomy" id="2878389"/>
    <lineage>
        <taxon>Bacteria</taxon>
        <taxon>Bacillati</taxon>
        <taxon>Bacillota</taxon>
        <taxon>Bacilli</taxon>
        <taxon>Bacillales</taxon>
        <taxon>Fictibacillaceae</taxon>
        <taxon>Fictibacillus</taxon>
    </lineage>
</organism>
<dbReference type="InterPro" id="IPR050768">
    <property type="entry name" value="UPF0353/GerABKA_families"/>
</dbReference>
<evidence type="ECO:0000256" key="3">
    <source>
        <dbReference type="SAM" id="Phobius"/>
    </source>
</evidence>
<feature type="transmembrane region" description="Helical" evidence="3">
    <location>
        <begin position="253"/>
        <end position="274"/>
    </location>
</feature>
<dbReference type="RefSeq" id="WP_248254736.1">
    <property type="nucleotide sequence ID" value="NZ_JAIWJX010000002.1"/>
</dbReference>
<evidence type="ECO:0000313" key="5">
    <source>
        <dbReference type="Proteomes" id="UP001139011"/>
    </source>
</evidence>
<proteinExistence type="inferred from homology"/>
<dbReference type="PANTHER" id="PTHR22550">
    <property type="entry name" value="SPORE GERMINATION PROTEIN"/>
    <property type="match status" value="1"/>
</dbReference>
<dbReference type="GO" id="GO:0005886">
    <property type="term" value="C:plasma membrane"/>
    <property type="evidence" value="ECO:0007669"/>
    <property type="project" value="UniProtKB-SubCell"/>
</dbReference>
<dbReference type="Proteomes" id="UP001139011">
    <property type="component" value="Unassembled WGS sequence"/>
</dbReference>
<accession>A0A9X1XEH4</accession>
<dbReference type="InterPro" id="IPR004995">
    <property type="entry name" value="Spore_Ger"/>
</dbReference>
<keyword evidence="2 3" id="KW-0472">Membrane</keyword>
<dbReference type="Pfam" id="PF03323">
    <property type="entry name" value="GerA"/>
    <property type="match status" value="1"/>
</dbReference>
<keyword evidence="3" id="KW-1133">Transmembrane helix</keyword>
<dbReference type="PIRSF" id="PIRSF005690">
    <property type="entry name" value="GerBA"/>
    <property type="match status" value="1"/>
</dbReference>
<keyword evidence="3" id="KW-0812">Transmembrane</keyword>
<feature type="transmembrane region" description="Helical" evidence="3">
    <location>
        <begin position="389"/>
        <end position="408"/>
    </location>
</feature>
<gene>
    <name evidence="4" type="ORF">LCY76_20615</name>
</gene>
<dbReference type="PANTHER" id="PTHR22550:SF5">
    <property type="entry name" value="LEUCINE ZIPPER PROTEIN 4"/>
    <property type="match status" value="1"/>
</dbReference>
<dbReference type="EMBL" id="JAIWJX010000002">
    <property type="protein sequence ID" value="MCK6258978.1"/>
    <property type="molecule type" value="Genomic_DNA"/>
</dbReference>
<evidence type="ECO:0000256" key="2">
    <source>
        <dbReference type="ARBA" id="ARBA00023136"/>
    </source>
</evidence>
<dbReference type="AlphaFoldDB" id="A0A9X1XEH4"/>
<feature type="transmembrane region" description="Helical" evidence="3">
    <location>
        <begin position="414"/>
        <end position="440"/>
    </location>
</feature>
<dbReference type="GO" id="GO:0009847">
    <property type="term" value="P:spore germination"/>
    <property type="evidence" value="ECO:0007669"/>
    <property type="project" value="UniProtKB-UniRule"/>
</dbReference>
<feature type="transmembrane region" description="Helical" evidence="3">
    <location>
        <begin position="364"/>
        <end position="382"/>
    </location>
</feature>
<evidence type="ECO:0000313" key="4">
    <source>
        <dbReference type="EMBL" id="MCK6258978.1"/>
    </source>
</evidence>
<comment type="caution">
    <text evidence="4">The sequence shown here is derived from an EMBL/GenBank/DDBJ whole genome shotgun (WGS) entry which is preliminary data.</text>
</comment>